<dbReference type="PANTHER" id="PTHR41913:SF1">
    <property type="entry name" value="DUF1684 DOMAIN-CONTAINING PROTEIN"/>
    <property type="match status" value="1"/>
</dbReference>
<dbReference type="InterPro" id="IPR012467">
    <property type="entry name" value="DUF1684"/>
</dbReference>
<dbReference type="RefSeq" id="WP_124177126.1">
    <property type="nucleotide sequence ID" value="NZ_REFY01000001.1"/>
</dbReference>
<accession>A0A3N6MA84</accession>
<name>A0A3N6MA84_9EURY</name>
<evidence type="ECO:0000313" key="3">
    <source>
        <dbReference type="Proteomes" id="UP000273828"/>
    </source>
</evidence>
<dbReference type="AlphaFoldDB" id="A0A3N6MA84"/>
<protein>
    <submittedName>
        <fullName evidence="2">DUF1684 domain-containing protein</fullName>
    </submittedName>
</protein>
<reference evidence="2 3" key="1">
    <citation type="submission" date="2018-10" db="EMBL/GenBank/DDBJ databases">
        <title>Natrarchaeobius chitinivorans gen. nov., sp. nov., and Natrarchaeobius haloalkaliphilus sp. nov., alkaliphilic, chitin-utilizing haloarchaea from hypersaline alkaline lakes.</title>
        <authorList>
            <person name="Sorokin D.Y."/>
            <person name="Elcheninov A.G."/>
            <person name="Kostrikina N.A."/>
            <person name="Bale N.J."/>
            <person name="Sinninghe Damste J.S."/>
            <person name="Khijniak T.V."/>
            <person name="Kublanov I.V."/>
            <person name="Toshchakov S.V."/>
        </authorList>
    </citation>
    <scope>NUCLEOTIDE SEQUENCE [LARGE SCALE GENOMIC DNA]</scope>
    <source>
        <strain evidence="2 3">AArcht-Sl</strain>
    </source>
</reference>
<sequence length="199" mass="22857">MTDSSEVDAEAEFDVDQWQTELEDKRTEKDEFFTEHPQSPIPPERRESFEGLEYFEPDPAYRVTATVETDEDPAVVLMETTAGREMRYLRVAALEFDLERGDGELRDGTFELAAYQLESPNEEPLFVPFRDKTTGQQSYEGGRYMELASDRTLADGDEIVVDFNLGYTPFCAYSETFDCPLPPEENWLEVTIPAGERFE</sequence>
<dbReference type="Pfam" id="PF07920">
    <property type="entry name" value="DUF1684"/>
    <property type="match status" value="1"/>
</dbReference>
<organism evidence="2 3">
    <name type="scientific">Natrarchaeobius halalkaliphilus</name>
    <dbReference type="NCBI Taxonomy" id="1679091"/>
    <lineage>
        <taxon>Archaea</taxon>
        <taxon>Methanobacteriati</taxon>
        <taxon>Methanobacteriota</taxon>
        <taxon>Stenosarchaea group</taxon>
        <taxon>Halobacteria</taxon>
        <taxon>Halobacteriales</taxon>
        <taxon>Natrialbaceae</taxon>
        <taxon>Natrarchaeobius</taxon>
    </lineage>
</organism>
<dbReference type="PANTHER" id="PTHR41913">
    <property type="entry name" value="DUF1684 DOMAIN-CONTAINING PROTEIN"/>
    <property type="match status" value="1"/>
</dbReference>
<keyword evidence="3" id="KW-1185">Reference proteome</keyword>
<gene>
    <name evidence="2" type="ORF">EA462_03280</name>
</gene>
<proteinExistence type="predicted"/>
<dbReference type="EMBL" id="REFY01000001">
    <property type="protein sequence ID" value="RQG93230.1"/>
    <property type="molecule type" value="Genomic_DNA"/>
</dbReference>
<evidence type="ECO:0000313" key="2">
    <source>
        <dbReference type="EMBL" id="RQG93230.1"/>
    </source>
</evidence>
<feature type="compositionally biased region" description="Basic and acidic residues" evidence="1">
    <location>
        <begin position="22"/>
        <end position="34"/>
    </location>
</feature>
<dbReference type="Gene3D" id="6.10.250.1680">
    <property type="match status" value="1"/>
</dbReference>
<evidence type="ECO:0000256" key="1">
    <source>
        <dbReference type="SAM" id="MobiDB-lite"/>
    </source>
</evidence>
<dbReference type="OrthoDB" id="334216at2157"/>
<dbReference type="Proteomes" id="UP000273828">
    <property type="component" value="Unassembled WGS sequence"/>
</dbReference>
<comment type="caution">
    <text evidence="2">The sequence shown here is derived from an EMBL/GenBank/DDBJ whole genome shotgun (WGS) entry which is preliminary data.</text>
</comment>
<feature type="compositionally biased region" description="Acidic residues" evidence="1">
    <location>
        <begin position="1"/>
        <end position="15"/>
    </location>
</feature>
<feature type="region of interest" description="Disordered" evidence="1">
    <location>
        <begin position="1"/>
        <end position="46"/>
    </location>
</feature>